<sequence length="245" mass="27447">MISLNEGSDDVMIFSCDQRTQMIGPEIRVCQRNGTWTGGTTHCIGDILHKEGSMILRGHNEYRQSLLNFLKPVQALDTKWKLCYRASKDGWSAFSFHGACGNRESTVTIVKVGQYIFGGYSDTKFGVPVHEYHNRYNYQTKGRNCHRSSKAFIFSLKNKDSLPPFQSRPFQNYGYAICADASKGVQFSNDIKISDFAGSNTGSSSSFGYTYRPPSGYDYDEAKTKGLLAGSASFTPDEIEVFFEQ</sequence>
<dbReference type="InterPro" id="IPR006571">
    <property type="entry name" value="TLDc_dom"/>
</dbReference>
<dbReference type="Gene3D" id="2.10.70.10">
    <property type="entry name" value="Complement Module, domain 1"/>
    <property type="match status" value="1"/>
</dbReference>
<dbReference type="Pfam" id="PF00084">
    <property type="entry name" value="Sushi"/>
    <property type="match status" value="1"/>
</dbReference>
<dbReference type="Pfam" id="PF07534">
    <property type="entry name" value="TLD"/>
    <property type="match status" value="1"/>
</dbReference>
<accession>A0A7D9E6H4</accession>
<keyword evidence="1" id="KW-0768">Sushi</keyword>
<dbReference type="InterPro" id="IPR000436">
    <property type="entry name" value="Sushi_SCR_CCP_dom"/>
</dbReference>
<organism evidence="2 3">
    <name type="scientific">Paramuricea clavata</name>
    <name type="common">Red gorgonian</name>
    <name type="synonym">Violescent sea-whip</name>
    <dbReference type="NCBI Taxonomy" id="317549"/>
    <lineage>
        <taxon>Eukaryota</taxon>
        <taxon>Metazoa</taxon>
        <taxon>Cnidaria</taxon>
        <taxon>Anthozoa</taxon>
        <taxon>Octocorallia</taxon>
        <taxon>Malacalcyonacea</taxon>
        <taxon>Plexauridae</taxon>
        <taxon>Paramuricea</taxon>
    </lineage>
</organism>
<keyword evidence="3" id="KW-1185">Reference proteome</keyword>
<comment type="caution">
    <text evidence="1">Lacks conserved residue(s) required for the propagation of feature annotation.</text>
</comment>
<evidence type="ECO:0000313" key="3">
    <source>
        <dbReference type="Proteomes" id="UP001152795"/>
    </source>
</evidence>
<comment type="caution">
    <text evidence="2">The sequence shown here is derived from an EMBL/GenBank/DDBJ whole genome shotgun (WGS) entry which is preliminary data.</text>
</comment>
<dbReference type="PROSITE" id="PS51886">
    <property type="entry name" value="TLDC"/>
    <property type="match status" value="1"/>
</dbReference>
<dbReference type="Proteomes" id="UP001152795">
    <property type="component" value="Unassembled WGS sequence"/>
</dbReference>
<proteinExistence type="predicted"/>
<evidence type="ECO:0000313" key="2">
    <source>
        <dbReference type="EMBL" id="CAB4001149.1"/>
    </source>
</evidence>
<name>A0A7D9E6H4_PARCT</name>
<protein>
    <submittedName>
        <fullName evidence="2">Uncharacterized protein</fullName>
    </submittedName>
</protein>
<reference evidence="2" key="1">
    <citation type="submission" date="2020-04" db="EMBL/GenBank/DDBJ databases">
        <authorList>
            <person name="Alioto T."/>
            <person name="Alioto T."/>
            <person name="Gomez Garrido J."/>
        </authorList>
    </citation>
    <scope>NUCLEOTIDE SEQUENCE</scope>
    <source>
        <strain evidence="2">A484AB</strain>
    </source>
</reference>
<evidence type="ECO:0000256" key="1">
    <source>
        <dbReference type="PROSITE-ProRule" id="PRU00302"/>
    </source>
</evidence>
<dbReference type="PROSITE" id="PS50923">
    <property type="entry name" value="SUSHI"/>
    <property type="match status" value="1"/>
</dbReference>
<gene>
    <name evidence="2" type="ORF">PACLA_8A047410</name>
</gene>
<dbReference type="SUPFAM" id="SSF57535">
    <property type="entry name" value="Complement control module/SCR domain"/>
    <property type="match status" value="1"/>
</dbReference>
<dbReference type="InterPro" id="IPR035976">
    <property type="entry name" value="Sushi/SCR/CCP_sf"/>
</dbReference>
<dbReference type="OrthoDB" id="5974010at2759"/>
<dbReference type="AlphaFoldDB" id="A0A7D9E6H4"/>
<keyword evidence="1" id="KW-1015">Disulfide bond</keyword>
<dbReference type="CDD" id="cd00033">
    <property type="entry name" value="CCP"/>
    <property type="match status" value="1"/>
</dbReference>
<feature type="disulfide bond" evidence="1">
    <location>
        <begin position="16"/>
        <end position="43"/>
    </location>
</feature>
<dbReference type="EMBL" id="CACRXK020004014">
    <property type="protein sequence ID" value="CAB4001149.1"/>
    <property type="molecule type" value="Genomic_DNA"/>
</dbReference>